<evidence type="ECO:0000256" key="1">
    <source>
        <dbReference type="ARBA" id="ARBA00022679"/>
    </source>
</evidence>
<dbReference type="InterPro" id="IPR001173">
    <property type="entry name" value="Glyco_trans_2-like"/>
</dbReference>
<keyword evidence="1 4" id="KW-0808">Transferase</keyword>
<dbReference type="InterPro" id="IPR027791">
    <property type="entry name" value="Galactosyl_T_C"/>
</dbReference>
<dbReference type="Gene3D" id="3.90.550.10">
    <property type="entry name" value="Spore Coat Polysaccharide Biosynthesis Protein SpsA, Chain A"/>
    <property type="match status" value="1"/>
</dbReference>
<evidence type="ECO:0000313" key="4">
    <source>
        <dbReference type="EMBL" id="EAT59216.1"/>
    </source>
</evidence>
<sequence>MRTGFFTNTSSSMKPTDLTACSLVITTYNSPDLLDLAIRSALAQSEPPSEILVADDGSTSDTALLIETHRVRSRVPMVHLWQEDLGFRAASSRNRAIAAAKGNYIVIVDGDILMHRDFIRDHKRLALKGTFIQGSRALLSKENTLNRLVTKNITVALFEKGLENRKNVLHLPLLSKLLALKSSSLSGIRSCNMSFFRNDCIRINGFNEDFIGWGREDSEFAARLINSGILRRNVRFSAIASHLWHPENPKHLLSENDRLLEQAVVGRLATCPNGIDKYLAKR</sequence>
<evidence type="ECO:0000313" key="5">
    <source>
        <dbReference type="Proteomes" id="UP000004162"/>
    </source>
</evidence>
<dbReference type="Proteomes" id="UP000004162">
    <property type="component" value="Unassembled WGS sequence"/>
</dbReference>
<gene>
    <name evidence="4" type="ORF">CferDRAFT_1223</name>
</gene>
<dbReference type="InterPro" id="IPR050834">
    <property type="entry name" value="Glycosyltransf_2"/>
</dbReference>
<accession>Q0YSI3</accession>
<dbReference type="PANTHER" id="PTHR43685:SF3">
    <property type="entry name" value="SLR2126 PROTEIN"/>
    <property type="match status" value="1"/>
</dbReference>
<dbReference type="EMBL" id="AASE01000006">
    <property type="protein sequence ID" value="EAT59216.1"/>
    <property type="molecule type" value="Genomic_DNA"/>
</dbReference>
<dbReference type="Pfam" id="PF00535">
    <property type="entry name" value="Glycos_transf_2"/>
    <property type="match status" value="1"/>
</dbReference>
<evidence type="ECO:0000259" key="2">
    <source>
        <dbReference type="Pfam" id="PF00535"/>
    </source>
</evidence>
<comment type="caution">
    <text evidence="4">The sequence shown here is derived from an EMBL/GenBank/DDBJ whole genome shotgun (WGS) entry which is preliminary data.</text>
</comment>
<reference evidence="4 5" key="1">
    <citation type="submission" date="2006-07" db="EMBL/GenBank/DDBJ databases">
        <title>Annotation of the draft genome assembly of Chlorobium ferroxidans DSM 13031.</title>
        <authorList>
            <consortium name="US DOE Joint Genome Institute (JGI-ORNL)"/>
            <person name="Larimer F."/>
            <person name="Land M."/>
            <person name="Hauser L."/>
        </authorList>
    </citation>
    <scope>NUCLEOTIDE SEQUENCE [LARGE SCALE GENOMIC DNA]</scope>
    <source>
        <strain evidence="4 5">DSM 13031</strain>
    </source>
</reference>
<dbReference type="AlphaFoldDB" id="Q0YSI3"/>
<organism evidence="4 5">
    <name type="scientific">Chlorobium ferrooxidans DSM 13031</name>
    <dbReference type="NCBI Taxonomy" id="377431"/>
    <lineage>
        <taxon>Bacteria</taxon>
        <taxon>Pseudomonadati</taxon>
        <taxon>Chlorobiota</taxon>
        <taxon>Chlorobiia</taxon>
        <taxon>Chlorobiales</taxon>
        <taxon>Chlorobiaceae</taxon>
        <taxon>Chlorobium/Pelodictyon group</taxon>
        <taxon>Chlorobium</taxon>
    </lineage>
</organism>
<feature type="domain" description="Glycosyltransferase 2-like" evidence="2">
    <location>
        <begin position="22"/>
        <end position="154"/>
    </location>
</feature>
<dbReference type="PANTHER" id="PTHR43685">
    <property type="entry name" value="GLYCOSYLTRANSFERASE"/>
    <property type="match status" value="1"/>
</dbReference>
<name>Q0YSI3_9CHLB</name>
<evidence type="ECO:0000259" key="3">
    <source>
        <dbReference type="Pfam" id="PF02709"/>
    </source>
</evidence>
<dbReference type="GO" id="GO:0016740">
    <property type="term" value="F:transferase activity"/>
    <property type="evidence" value="ECO:0007669"/>
    <property type="project" value="UniProtKB-KW"/>
</dbReference>
<dbReference type="CDD" id="cd06420">
    <property type="entry name" value="GT2_Chondriotin_Pol_N"/>
    <property type="match status" value="1"/>
</dbReference>
<feature type="domain" description="Galactosyltransferase C-terminal" evidence="3">
    <location>
        <begin position="185"/>
        <end position="229"/>
    </location>
</feature>
<keyword evidence="5" id="KW-1185">Reference proteome</keyword>
<proteinExistence type="predicted"/>
<dbReference type="SUPFAM" id="SSF53448">
    <property type="entry name" value="Nucleotide-diphospho-sugar transferases"/>
    <property type="match status" value="1"/>
</dbReference>
<dbReference type="InterPro" id="IPR029044">
    <property type="entry name" value="Nucleotide-diphossugar_trans"/>
</dbReference>
<dbReference type="Pfam" id="PF02709">
    <property type="entry name" value="Glyco_transf_7C"/>
    <property type="match status" value="1"/>
</dbReference>
<reference evidence="4 5" key="2">
    <citation type="submission" date="2006-07" db="EMBL/GenBank/DDBJ databases">
        <title>Sequencing of the draft genome and assembly of Chlorobium ferroxidans DSM 13031.</title>
        <authorList>
            <consortium name="US DOE Joint Genome Institute (JGI-PGF)"/>
            <person name="Copeland A."/>
            <person name="Lucas S."/>
            <person name="Lapidus A."/>
            <person name="Barry K."/>
            <person name="Glavina del Rio T."/>
            <person name="Dalin E."/>
            <person name="Tice H."/>
            <person name="Bruce D."/>
            <person name="Pitluck S."/>
            <person name="Richardson P."/>
        </authorList>
    </citation>
    <scope>NUCLEOTIDE SEQUENCE [LARGE SCALE GENOMIC DNA]</scope>
    <source>
        <strain evidence="4 5">DSM 13031</strain>
    </source>
</reference>
<protein>
    <submittedName>
        <fullName evidence="4">Glycosyl transferase, family 2</fullName>
    </submittedName>
</protein>